<sequence length="84" mass="8870">MRDDVSAPPPLRCLETSALHSSSDQRQDSTEGAASGGGVRTPKTPRHQPPPLQQSPLPPAPDQRGAAVTSFWPMGSNGNENPDQ</sequence>
<dbReference type="AlphaFoldDB" id="A0AAV2LDJ4"/>
<protein>
    <recommendedName>
        <fullName evidence="4">Engrailed</fullName>
    </recommendedName>
</protein>
<gene>
    <name evidence="2" type="ORF">KC01_LOCUS26135</name>
</gene>
<reference evidence="2 3" key="1">
    <citation type="submission" date="2024-04" db="EMBL/GenBank/DDBJ databases">
        <authorList>
            <person name="Waldvogel A.-M."/>
            <person name="Schoenle A."/>
        </authorList>
    </citation>
    <scope>NUCLEOTIDE SEQUENCE [LARGE SCALE GENOMIC DNA]</scope>
</reference>
<proteinExistence type="predicted"/>
<organism evidence="2 3">
    <name type="scientific">Knipowitschia caucasica</name>
    <name type="common">Caucasian dwarf goby</name>
    <name type="synonym">Pomatoschistus caucasicus</name>
    <dbReference type="NCBI Taxonomy" id="637954"/>
    <lineage>
        <taxon>Eukaryota</taxon>
        <taxon>Metazoa</taxon>
        <taxon>Chordata</taxon>
        <taxon>Craniata</taxon>
        <taxon>Vertebrata</taxon>
        <taxon>Euteleostomi</taxon>
        <taxon>Actinopterygii</taxon>
        <taxon>Neopterygii</taxon>
        <taxon>Teleostei</taxon>
        <taxon>Neoteleostei</taxon>
        <taxon>Acanthomorphata</taxon>
        <taxon>Gobiaria</taxon>
        <taxon>Gobiiformes</taxon>
        <taxon>Gobioidei</taxon>
        <taxon>Gobiidae</taxon>
        <taxon>Gobiinae</taxon>
        <taxon>Knipowitschia</taxon>
    </lineage>
</organism>
<feature type="region of interest" description="Disordered" evidence="1">
    <location>
        <begin position="1"/>
        <end position="84"/>
    </location>
</feature>
<feature type="compositionally biased region" description="Pro residues" evidence="1">
    <location>
        <begin position="47"/>
        <end position="61"/>
    </location>
</feature>
<accession>A0AAV2LDJ4</accession>
<evidence type="ECO:0000313" key="3">
    <source>
        <dbReference type="Proteomes" id="UP001497482"/>
    </source>
</evidence>
<evidence type="ECO:0000313" key="2">
    <source>
        <dbReference type="EMBL" id="CAL1597639.1"/>
    </source>
</evidence>
<evidence type="ECO:0000256" key="1">
    <source>
        <dbReference type="SAM" id="MobiDB-lite"/>
    </source>
</evidence>
<dbReference type="EMBL" id="OZ035844">
    <property type="protein sequence ID" value="CAL1597639.1"/>
    <property type="molecule type" value="Genomic_DNA"/>
</dbReference>
<name>A0AAV2LDJ4_KNICA</name>
<keyword evidence="3" id="KW-1185">Reference proteome</keyword>
<dbReference type="Proteomes" id="UP001497482">
    <property type="component" value="Chromosome 22"/>
</dbReference>
<evidence type="ECO:0008006" key="4">
    <source>
        <dbReference type="Google" id="ProtNLM"/>
    </source>
</evidence>